<evidence type="ECO:0000256" key="7">
    <source>
        <dbReference type="PROSITE-ProRule" id="PRU00339"/>
    </source>
</evidence>
<organism evidence="11 12">
    <name type="scientific">Methanospirillum lacunae</name>
    <dbReference type="NCBI Taxonomy" id="668570"/>
    <lineage>
        <taxon>Archaea</taxon>
        <taxon>Methanobacteriati</taxon>
        <taxon>Methanobacteriota</taxon>
        <taxon>Stenosarchaea group</taxon>
        <taxon>Methanomicrobia</taxon>
        <taxon>Methanomicrobiales</taxon>
        <taxon>Methanospirillaceae</taxon>
        <taxon>Methanospirillum</taxon>
    </lineage>
</organism>
<dbReference type="InterPro" id="IPR011990">
    <property type="entry name" value="TPR-like_helical_dom_sf"/>
</dbReference>
<dbReference type="InterPro" id="IPR036888">
    <property type="entry name" value="DNA_integrity_DisA_N_sf"/>
</dbReference>
<dbReference type="GO" id="GO:0004016">
    <property type="term" value="F:adenylate cyclase activity"/>
    <property type="evidence" value="ECO:0007669"/>
    <property type="project" value="UniProtKB-UniRule"/>
</dbReference>
<keyword evidence="2 6" id="KW-0808">Transferase</keyword>
<evidence type="ECO:0000256" key="5">
    <source>
        <dbReference type="ARBA" id="ARBA00022840"/>
    </source>
</evidence>
<feature type="repeat" description="TPR" evidence="7">
    <location>
        <begin position="152"/>
        <end position="185"/>
    </location>
</feature>
<evidence type="ECO:0000256" key="8">
    <source>
        <dbReference type="SAM" id="MobiDB-lite"/>
    </source>
</evidence>
<comment type="catalytic activity">
    <reaction evidence="1 6">
        <text>2 ATP = 3',3'-c-di-AMP + 2 diphosphate</text>
        <dbReference type="Rhea" id="RHEA:35655"/>
        <dbReference type="ChEBI" id="CHEBI:30616"/>
        <dbReference type="ChEBI" id="CHEBI:33019"/>
        <dbReference type="ChEBI" id="CHEBI:71500"/>
        <dbReference type="EC" id="2.7.7.85"/>
    </reaction>
</comment>
<keyword evidence="3 6" id="KW-0548">Nucleotidyltransferase</keyword>
<evidence type="ECO:0000256" key="6">
    <source>
        <dbReference type="HAMAP-Rule" id="MF_00840"/>
    </source>
</evidence>
<dbReference type="AlphaFoldDB" id="A0A2V2N5G7"/>
<feature type="region of interest" description="Disordered" evidence="8">
    <location>
        <begin position="69"/>
        <end position="114"/>
    </location>
</feature>
<feature type="domain" description="DAC" evidence="10">
    <location>
        <begin position="263"/>
        <end position="426"/>
    </location>
</feature>
<dbReference type="SUPFAM" id="SSF143597">
    <property type="entry name" value="YojJ-like"/>
    <property type="match status" value="1"/>
</dbReference>
<dbReference type="HAMAP" id="MF_00840">
    <property type="entry name" value="DacZ"/>
    <property type="match status" value="1"/>
</dbReference>
<sequence>MNPSPWYCILLVLLLAVSAVGQGEAVDSSGGVVSTQVTTLASLEIPPKATVSTTVKTTIAPIHTKEPVIKPPVDQSSVTPSGTPTPEIPQVKPTPTGVKATGTPEGKLTGNLNDNESASTYFQWGRAYEDAGDYSAAIEEYDRAIAREPYYADAWYHKALCYESLGMWDEAYQSYRFLLTIDPGYPATANSTGIRVNNTTDHRPVSAPPPQGNPLIWIASGVVIAGLFAAGFVLYHRRKFLEAVKTGEISISTRSLQTNPGPFPDLDAIAADVEPYFTGDPEIFKVVLRLSLEIAREGREGKPVGTAFILGDSNAVLERSRQLILNPVSGHSEEDRLITNPDMRENIKELSLVDGAFVIRENGIVEAAGRYISIDTSGVTLPKGFGTRHVSVAAITQETDSLGIVVSESGGVVRVFAKGKVIVETM</sequence>
<dbReference type="Pfam" id="PF02457">
    <property type="entry name" value="DAC"/>
    <property type="match status" value="1"/>
</dbReference>
<keyword evidence="9" id="KW-0812">Transmembrane</keyword>
<dbReference type="GO" id="GO:0106408">
    <property type="term" value="F:diadenylate cyclase activity"/>
    <property type="evidence" value="ECO:0007669"/>
    <property type="project" value="UniProtKB-EC"/>
</dbReference>
<keyword evidence="9" id="KW-0472">Membrane</keyword>
<comment type="similarity">
    <text evidence="6">Belongs to the adenylate cyclase family. DacZ subfamily.</text>
</comment>
<evidence type="ECO:0000313" key="12">
    <source>
        <dbReference type="Proteomes" id="UP000245657"/>
    </source>
</evidence>
<dbReference type="SMART" id="SM00028">
    <property type="entry name" value="TPR"/>
    <property type="match status" value="2"/>
</dbReference>
<dbReference type="GO" id="GO:0030145">
    <property type="term" value="F:manganese ion binding"/>
    <property type="evidence" value="ECO:0007669"/>
    <property type="project" value="UniProtKB-UniRule"/>
</dbReference>
<dbReference type="InterPro" id="IPR003390">
    <property type="entry name" value="DNA_integrity_scan_DisA_N"/>
</dbReference>
<comment type="caution">
    <text evidence="11">The sequence shown here is derived from an EMBL/GenBank/DDBJ whole genome shotgun (WGS) entry which is preliminary data.</text>
</comment>
<evidence type="ECO:0000256" key="1">
    <source>
        <dbReference type="ARBA" id="ARBA00000877"/>
    </source>
</evidence>
<dbReference type="PROSITE" id="PS50005">
    <property type="entry name" value="TPR"/>
    <property type="match status" value="2"/>
</dbReference>
<dbReference type="Gene3D" id="1.25.40.10">
    <property type="entry name" value="Tetratricopeptide repeat domain"/>
    <property type="match status" value="1"/>
</dbReference>
<evidence type="ECO:0000256" key="3">
    <source>
        <dbReference type="ARBA" id="ARBA00022695"/>
    </source>
</evidence>
<dbReference type="SUPFAM" id="SSF48452">
    <property type="entry name" value="TPR-like"/>
    <property type="match status" value="1"/>
</dbReference>
<feature type="transmembrane region" description="Helical" evidence="9">
    <location>
        <begin position="215"/>
        <end position="235"/>
    </location>
</feature>
<dbReference type="InterPro" id="IPR019734">
    <property type="entry name" value="TPR_rpt"/>
</dbReference>
<dbReference type="Pfam" id="PF13432">
    <property type="entry name" value="TPR_16"/>
    <property type="match status" value="1"/>
</dbReference>
<evidence type="ECO:0000256" key="9">
    <source>
        <dbReference type="SAM" id="Phobius"/>
    </source>
</evidence>
<keyword evidence="7" id="KW-0802">TPR repeat</keyword>
<evidence type="ECO:0000259" key="10">
    <source>
        <dbReference type="PROSITE" id="PS51794"/>
    </source>
</evidence>
<keyword evidence="4 6" id="KW-0547">Nucleotide-binding</keyword>
<dbReference type="InterPro" id="IPR050338">
    <property type="entry name" value="DisA"/>
</dbReference>
<dbReference type="InterPro" id="IPR014499">
    <property type="entry name" value="DAC_DacZ"/>
</dbReference>
<protein>
    <recommendedName>
        <fullName evidence="6">Diadenylate cyclase</fullName>
        <shortName evidence="6">DAC</shortName>
        <ecNumber evidence="6">2.7.7.85</ecNumber>
    </recommendedName>
    <alternativeName>
        <fullName evidence="6">Cyclic-di-AMP synthase</fullName>
        <shortName evidence="6">c-di-AMP synthase</shortName>
    </alternativeName>
</protein>
<comment type="function">
    <text evidence="6">Diadenylate cyclase that catalyzes the condensation of 2 ATP molecules into cyclic di-AMP (c-di-AMP). c-di-AMP is a second messenger for intracellular signal transduction involved in the control of important regulatory processes such as osmoregulation.</text>
</comment>
<dbReference type="PROSITE" id="PS51794">
    <property type="entry name" value="DAC"/>
    <property type="match status" value="1"/>
</dbReference>
<name>A0A2V2N5G7_9EURY</name>
<dbReference type="Proteomes" id="UP000245657">
    <property type="component" value="Unassembled WGS sequence"/>
</dbReference>
<keyword evidence="12" id="KW-1185">Reference proteome</keyword>
<comment type="cofactor">
    <cofactor evidence="6">
        <name>Mn(2+)</name>
        <dbReference type="ChEBI" id="CHEBI:29035"/>
    </cofactor>
</comment>
<dbReference type="PROSITE" id="PS50293">
    <property type="entry name" value="TPR_REGION"/>
    <property type="match status" value="1"/>
</dbReference>
<reference evidence="11 12" key="1">
    <citation type="submission" date="2018-05" db="EMBL/GenBank/DDBJ databases">
        <title>Draft genome of Methanospirillum lacunae Ki8-1.</title>
        <authorList>
            <person name="Dueholm M.S."/>
            <person name="Nielsen P.H."/>
            <person name="Bakmann L.F."/>
            <person name="Otzen D.E."/>
        </authorList>
    </citation>
    <scope>NUCLEOTIDE SEQUENCE [LARGE SCALE GENOMIC DNA]</scope>
    <source>
        <strain evidence="11 12">Ki8-1</strain>
    </source>
</reference>
<dbReference type="RefSeq" id="WP_109969075.1">
    <property type="nucleotide sequence ID" value="NZ_CP176093.1"/>
</dbReference>
<evidence type="ECO:0000256" key="2">
    <source>
        <dbReference type="ARBA" id="ARBA00022679"/>
    </source>
</evidence>
<feature type="compositionally biased region" description="Polar residues" evidence="8">
    <location>
        <begin position="74"/>
        <end position="84"/>
    </location>
</feature>
<dbReference type="GeneID" id="97550402"/>
<dbReference type="PANTHER" id="PTHR34185">
    <property type="entry name" value="DIADENYLATE CYCLASE"/>
    <property type="match status" value="1"/>
</dbReference>
<dbReference type="GO" id="GO:0005524">
    <property type="term" value="F:ATP binding"/>
    <property type="evidence" value="ECO:0007669"/>
    <property type="project" value="UniProtKB-UniRule"/>
</dbReference>
<dbReference type="EMBL" id="QGMY01000008">
    <property type="protein sequence ID" value="PWR71457.1"/>
    <property type="molecule type" value="Genomic_DNA"/>
</dbReference>
<keyword evidence="6" id="KW-0464">Manganese</keyword>
<evidence type="ECO:0000256" key="4">
    <source>
        <dbReference type="ARBA" id="ARBA00022741"/>
    </source>
</evidence>
<dbReference type="EC" id="2.7.7.85" evidence="6"/>
<feature type="repeat" description="TPR" evidence="7">
    <location>
        <begin position="118"/>
        <end position="151"/>
    </location>
</feature>
<gene>
    <name evidence="6" type="primary">dacZ</name>
    <name evidence="11" type="ORF">DK846_11375</name>
</gene>
<keyword evidence="9" id="KW-1133">Transmembrane helix</keyword>
<dbReference type="Gene3D" id="3.40.1700.10">
    <property type="entry name" value="DNA integrity scanning protein, DisA, N-terminal domain"/>
    <property type="match status" value="1"/>
</dbReference>
<proteinExistence type="inferred from homology"/>
<dbReference type="PANTHER" id="PTHR34185:SF1">
    <property type="entry name" value="DIADENYLATE CYCLASE"/>
    <property type="match status" value="1"/>
</dbReference>
<accession>A0A2V2N5G7</accession>
<evidence type="ECO:0000313" key="11">
    <source>
        <dbReference type="EMBL" id="PWR71457.1"/>
    </source>
</evidence>
<keyword evidence="5 6" id="KW-0067">ATP-binding</keyword>